<accession>B3ED82</accession>
<evidence type="ECO:0000313" key="2">
    <source>
        <dbReference type="Proteomes" id="UP000008841"/>
    </source>
</evidence>
<dbReference type="EMBL" id="CP001097">
    <property type="protein sequence ID" value="ACD90507.1"/>
    <property type="molecule type" value="Genomic_DNA"/>
</dbReference>
<dbReference type="KEGG" id="cli:Clim_1448"/>
<dbReference type="RefSeq" id="WP_012466384.1">
    <property type="nucleotide sequence ID" value="NC_010803.1"/>
</dbReference>
<protein>
    <submittedName>
        <fullName evidence="1">Uncharacterized protein</fullName>
    </submittedName>
</protein>
<dbReference type="Gene3D" id="3.20.20.80">
    <property type="entry name" value="Glycosidases"/>
    <property type="match status" value="1"/>
</dbReference>
<evidence type="ECO:0000313" key="1">
    <source>
        <dbReference type="EMBL" id="ACD90507.1"/>
    </source>
</evidence>
<dbReference type="OrthoDB" id="9809409at2"/>
<sequence length="330" mass="37283" precursor="true">MRRRLRPILLLLAIATAAVFAWHAWSSGRFVTEVRHDLRTNGIWIQHGWLGDDKWFDRNRRERSRFRNEARIRELSGFLAGHGVRDVFPHLCPCNSDGRIAPADSLQTERFLDGFSGFRVLPWVGGVLGVHCFPESAVWRKSFVSSVVALLGAHPRLAGIHLNIEPMPGGSEAFLVLLDELRQAVPKGKIISVAAFPPPALFQSSPDVHWDKAYYGQVARRSDQIVPMMYDTSSRSSRLYRYLMRVWSVQVLDWSGSTQVLFGVPAYDDSGAGYHIAETENLRNALSGIHAGLESYRVLPENYAGVAIYCEWEMDRSEWASFSSEFGMSR</sequence>
<dbReference type="Proteomes" id="UP000008841">
    <property type="component" value="Chromosome"/>
</dbReference>
<reference evidence="1 2" key="1">
    <citation type="submission" date="2008-05" db="EMBL/GenBank/DDBJ databases">
        <title>Complete sequence of Chlorobium limicola DSM 245.</title>
        <authorList>
            <consortium name="US DOE Joint Genome Institute"/>
            <person name="Lucas S."/>
            <person name="Copeland A."/>
            <person name="Lapidus A."/>
            <person name="Glavina del Rio T."/>
            <person name="Dalin E."/>
            <person name="Tice H."/>
            <person name="Bruce D."/>
            <person name="Goodwin L."/>
            <person name="Pitluck S."/>
            <person name="Schmutz J."/>
            <person name="Larimer F."/>
            <person name="Land M."/>
            <person name="Hauser L."/>
            <person name="Kyrpides N."/>
            <person name="Ovchinnikova G."/>
            <person name="Zhao F."/>
            <person name="Li T."/>
            <person name="Liu Z."/>
            <person name="Overmann J."/>
            <person name="Bryant D.A."/>
            <person name="Richardson P."/>
        </authorList>
    </citation>
    <scope>NUCLEOTIDE SEQUENCE [LARGE SCALE GENOMIC DNA]</scope>
    <source>
        <strain evidence="2">DSM 245 / NBRC 103803 / 6330</strain>
    </source>
</reference>
<name>B3ED82_CHLL2</name>
<gene>
    <name evidence="1" type="ordered locus">Clim_1448</name>
</gene>
<dbReference type="AlphaFoldDB" id="B3ED82"/>
<dbReference type="InterPro" id="IPR017853">
    <property type="entry name" value="GH"/>
</dbReference>
<dbReference type="SUPFAM" id="SSF51445">
    <property type="entry name" value="(Trans)glycosidases"/>
    <property type="match status" value="1"/>
</dbReference>
<proteinExistence type="predicted"/>
<dbReference type="HOGENOM" id="CLU_060325_0_0_10"/>
<dbReference type="eggNOG" id="COG3858">
    <property type="taxonomic scope" value="Bacteria"/>
</dbReference>
<organism evidence="1 2">
    <name type="scientific">Chlorobium limicola (strain DSM 245 / NBRC 103803 / 6330)</name>
    <dbReference type="NCBI Taxonomy" id="290315"/>
    <lineage>
        <taxon>Bacteria</taxon>
        <taxon>Pseudomonadati</taxon>
        <taxon>Chlorobiota</taxon>
        <taxon>Chlorobiia</taxon>
        <taxon>Chlorobiales</taxon>
        <taxon>Chlorobiaceae</taxon>
        <taxon>Chlorobium/Pelodictyon group</taxon>
        <taxon>Chlorobium</taxon>
    </lineage>
</organism>